<sequence>MDSGRLLFSRFGLLVLFFALSSAGKLVPPRFKENNPKYLEIPVGQRCKLRCPALGKPPAPSRLVQVRQRILGGPLQRYLWRRIPHQQGSSAHRQLHGGGRRGIPLHAHQLPGHRLGQLHRQDSRALP</sequence>
<gene>
    <name evidence="3" type="ORF">CEXT_231061</name>
</gene>
<proteinExistence type="predicted"/>
<evidence type="ECO:0000256" key="2">
    <source>
        <dbReference type="SAM" id="SignalP"/>
    </source>
</evidence>
<dbReference type="Proteomes" id="UP001054945">
    <property type="component" value="Unassembled WGS sequence"/>
</dbReference>
<dbReference type="EMBL" id="BPLR01008581">
    <property type="protein sequence ID" value="GIY25816.1"/>
    <property type="molecule type" value="Genomic_DNA"/>
</dbReference>
<protein>
    <submittedName>
        <fullName evidence="3">Uncharacterized protein</fullName>
    </submittedName>
</protein>
<name>A0AAV4RY53_CAEEX</name>
<feature type="chain" id="PRO_5043685851" evidence="2">
    <location>
        <begin position="24"/>
        <end position="127"/>
    </location>
</feature>
<evidence type="ECO:0000256" key="1">
    <source>
        <dbReference type="SAM" id="MobiDB-lite"/>
    </source>
</evidence>
<keyword evidence="2" id="KW-0732">Signal</keyword>
<feature type="signal peptide" evidence="2">
    <location>
        <begin position="1"/>
        <end position="23"/>
    </location>
</feature>
<comment type="caution">
    <text evidence="3">The sequence shown here is derived from an EMBL/GenBank/DDBJ whole genome shotgun (WGS) entry which is preliminary data.</text>
</comment>
<dbReference type="AlphaFoldDB" id="A0AAV4RY53"/>
<evidence type="ECO:0000313" key="4">
    <source>
        <dbReference type="Proteomes" id="UP001054945"/>
    </source>
</evidence>
<feature type="region of interest" description="Disordered" evidence="1">
    <location>
        <begin position="89"/>
        <end position="127"/>
    </location>
</feature>
<reference evidence="3 4" key="1">
    <citation type="submission" date="2021-06" db="EMBL/GenBank/DDBJ databases">
        <title>Caerostris extrusa draft genome.</title>
        <authorList>
            <person name="Kono N."/>
            <person name="Arakawa K."/>
        </authorList>
    </citation>
    <scope>NUCLEOTIDE SEQUENCE [LARGE SCALE GENOMIC DNA]</scope>
</reference>
<accession>A0AAV4RY53</accession>
<evidence type="ECO:0000313" key="3">
    <source>
        <dbReference type="EMBL" id="GIY25816.1"/>
    </source>
</evidence>
<organism evidence="3 4">
    <name type="scientific">Caerostris extrusa</name>
    <name type="common">Bark spider</name>
    <name type="synonym">Caerostris bankana</name>
    <dbReference type="NCBI Taxonomy" id="172846"/>
    <lineage>
        <taxon>Eukaryota</taxon>
        <taxon>Metazoa</taxon>
        <taxon>Ecdysozoa</taxon>
        <taxon>Arthropoda</taxon>
        <taxon>Chelicerata</taxon>
        <taxon>Arachnida</taxon>
        <taxon>Araneae</taxon>
        <taxon>Araneomorphae</taxon>
        <taxon>Entelegynae</taxon>
        <taxon>Araneoidea</taxon>
        <taxon>Araneidae</taxon>
        <taxon>Caerostris</taxon>
    </lineage>
</organism>
<keyword evidence="4" id="KW-1185">Reference proteome</keyword>